<dbReference type="AlphaFoldDB" id="A0A3B1DNZ6"/>
<organism evidence="1">
    <name type="scientific">hydrothermal vent metagenome</name>
    <dbReference type="NCBI Taxonomy" id="652676"/>
    <lineage>
        <taxon>unclassified sequences</taxon>
        <taxon>metagenomes</taxon>
        <taxon>ecological metagenomes</taxon>
    </lineage>
</organism>
<name>A0A3B1DNZ6_9ZZZZ</name>
<protein>
    <submittedName>
        <fullName evidence="1">Uncharacterized protein</fullName>
    </submittedName>
</protein>
<gene>
    <name evidence="1" type="ORF">MNBD_PLANCTO02-3383</name>
</gene>
<sequence length="284" mass="31666">MKLLLRKTLLVTLLLVPSMVSAEELIRTYDELKASLDKAGMKYQEKKASNMVILSTSKGSYKGAQLIIWDRKFGVVHFMESLGMIVPKERLADTETAFLRLNHGLRIPGLGINYKNGRVYFRTSVPLTPRGGIPESEVKNYTQLILAEAANVLPTVKAIIENKIKPEQAVAYYSASLRENKKKTLKAGRYTKELGGKSWLLTLDAKGNLQLAMNGNVVVKSKVTLKGNQISIEDSGGPLAAKTPGTYKWDFQKGKLTFQKIKDDSNGREKVLTTGAWKYQEKKK</sequence>
<dbReference type="EMBL" id="UOGL01000462">
    <property type="protein sequence ID" value="VAX40581.1"/>
    <property type="molecule type" value="Genomic_DNA"/>
</dbReference>
<evidence type="ECO:0000313" key="1">
    <source>
        <dbReference type="EMBL" id="VAX40581.1"/>
    </source>
</evidence>
<reference evidence="1" key="1">
    <citation type="submission" date="2018-06" db="EMBL/GenBank/DDBJ databases">
        <authorList>
            <person name="Zhirakovskaya E."/>
        </authorList>
    </citation>
    <scope>NUCLEOTIDE SEQUENCE</scope>
</reference>
<dbReference type="Pfam" id="PF10722">
    <property type="entry name" value="YbjN"/>
    <property type="match status" value="1"/>
</dbReference>
<dbReference type="InterPro" id="IPR019660">
    <property type="entry name" value="Put_sensory_transdc_reg_YbjN"/>
</dbReference>
<proteinExistence type="predicted"/>
<accession>A0A3B1DNZ6</accession>